<dbReference type="Pfam" id="PF13193">
    <property type="entry name" value="AMP-binding_C"/>
    <property type="match status" value="2"/>
</dbReference>
<dbReference type="GO" id="GO:0031177">
    <property type="term" value="F:phosphopantetheine binding"/>
    <property type="evidence" value="ECO:0007669"/>
    <property type="project" value="InterPro"/>
</dbReference>
<dbReference type="Proteomes" id="UP000037511">
    <property type="component" value="Unassembled WGS sequence"/>
</dbReference>
<dbReference type="InterPro" id="IPR045851">
    <property type="entry name" value="AMP-bd_C_sf"/>
</dbReference>
<dbReference type="SMART" id="SM00823">
    <property type="entry name" value="PKS_PP"/>
    <property type="match status" value="2"/>
</dbReference>
<sequence>MDDTLARQIARKFASLAPAQRRAVYDKMREQGMDPSHLPILSREGPPMLSHAQERLWFLWRLDPGDAAYHLPGVLRLTGALDVESVRVAFERVLVQHAALRTRFDMDADGMAHPVVQAPWRMELAQADLRAAPNTDQEERAREIARAWIAEPFNLLTGPLLRVGLVRLGDEEHLLVTVMHHIVSDGWSIGLLTDAFCKHYAALRTGTELASPPPAIAYTDYAAWQRNLLAAGEEDRQLAYWRQALAGDHPVLQLNADFPKRGASGQVADACISNLPQSLADELRRYAHARGCTLFVVLLAAFQALLARHTGQSDIRVGVPVAGRTRPEVQDVVGLFVNTQVLRARFAPDLNWSALLAQTRVAVAQAHAHHDLPFEKLVDALQPERSLDHTPLFQVLFNHQQLPGVDGWQLAGLRATPESFAPPTLPFALQCDTAEYDDGRLRVAWRYPRDAFMPSTLMRMAGHYQALLRAMVRDDAARVWEAELLSQAECKTLSEWETGAPLADEVASSFGALPVHRQFERQAGLWPDRVAVTCLDASLTYGELNRRANQLAHRLQRMGVRAEQCVGIAAERSLELVVGLLAVLKAGAAYVPVDPDYPDDRLAYMLQDSDVSLLLTQSGLAARMGKLSSTTTLLALDQMDVSSEPVTPPDSPQHPENLAYVIYTSGSTGKPKGAANRHVALTNRLAWMQQAYDLTADDVVLQKTPFSFDVSVWEFFWPLMTGARLALAGPGDHRDPARLSALIREQGVTTLHFVPSMLHAFISHAEPVGADACATLRRIVCSGEALGADLQARCLALLPQAGMYNLYGPTEAAIDVTHWTCVDDGSGVVPIGYPIAGIHTRVLDAQLNPVPIGVPGELYLGGVGLARGYLSRAGLTADRFIADPDGQGGRLYRTGDLVRWMREGQLEYLGRLDHQVKIRGLRIELGEIEAALLSQPDVEQAAVLAQDGPSGARLVAYVAPATVDTTALRSALSAALPDYMVPAAFVALEALPVNANGKLDRKALPKAEFAASQGYASPEGAVESALAAIWSQVLGAARVGRHDNFFELGGDSILSLQIVARLRQAGWQITPRQVFERQTVADLASVAVAAQAQDLTDEAVGDVPLLPIQAAFLALPLASHNHWNQAVLLHGDAPVDAQALSAALRAVLAQHDALRLRFTREDGEWRQRYEANPDMAGLLWQRSDVTDIEAQCDAAQRSLDIEQGPLLRALLMQVADGTSRVLLVIHHLAVDGVSWRVLLADLQLAYTQALAGGAITLPARSASYGAWARRIEAARSAYEPELDYWRALPSGDAWPCDDAQGSNRVGDQQRVALALDRTTTQALLKDAPAAYRTQVNDLLLAALAQALGEWGGLKQVRIDLEGHGREDASGELDLSRTVGWFTSVYPVVLDTQGDTAERLMRVKEALRAVPSQGLGYGVLADALSGLPQAPILFNYLGQFESISSGEADWRIAAEAPGAGQDESTELIHELTFNGHVHDGQLSISLGYSSERHDPTRMQALAKQYEAALRALVAHCVSGVHGVTPSDFPLAGLTWEGLRALDIPAPAHQWQDLYPVTPMQAGMLFHSVWDAASGEDEVPAYVNQLRVDIDGLDVECFRSAWASALARHDVLRTGFLQRAGAPLQWVARDVALPYTVIDARNHHDASHPAATVLDAQARADLMQGFDLALPPLLRVTLMRTAEQRYHLIWTFHHLLLDGWSVSQLLGEVLRTHEGLPVAAGVGRYRDYLTWLATRSEIDTQAYWRGCLQALSEPSLLAPALRLRGACTAATGYADLHARMDPAASSALAERARHHRVTVNTLVQAAWALVLAQVTGQSSAVFGVTTSGRPDTLAGAQHMLGLFINTLPLAVTIASDATLGDWLRGIQDQNLTSREHEHAPLFDVQRWAGHGGSALFDTLLVFENYPVDAALKTQASAGVRFANLQNHEQTHYALTLVVTQQSGLSLQLSYDRSRLSEAVAQALAQRLHYILARLAAHEGRVGALPLTPPNELALLSPNERGLPLSAEVASEFGALPVHRQFERQAGLWPDRVAVTCLDASLTYGELDRRANQLAHRLQRMGVRAEQCVGIAAERSLELVVGLLAVLKAGAAYVPLDPDYPDDRLAYMLQDSGVSLLLTQSGLAARMDGLSSSTTLLALDQIDVSSEPVTPPNVSHHSENLAYVIYTSGSTGKPKGAANRHVALTNRLAWMQQAYGLTADDVVLQKTPFSFDVSVWEFFWPLMTGARLALAGPGDHRDPARLSALIREQGVTTLHFVPSMLHAFISHAEQAGVDECATLRRIVCSGEALGADLQARCLALLPQAGMYNLYGPTEAAIDVTHWTCVDHGSGVVPIGYPIAGIHTRVLDPQLNPVPIGVPGELYLGGVGLARGYLNRPGLTADRFIADPDGQGGRLYRTGDLVRWMQEGQLEYLGRLDHQVKIRGLRIELGEIEAALLSQPDVEQAAVLAQDGPSGARLVAYVAPAAVDTTALRSALSAALPDYMVPAAFVALEALPVNANGKLDRKALPKAEFAASQAYVAPEGQAEVRLAEVWAQVLQTPRVGRHDNFFELGGDSIAVMKVVAAVKQVHGIDVPLRTLFDAPSVAQLAALPLLHAMRGAMGEGAQERQAEFAAIDSLLNELEM</sequence>
<evidence type="ECO:0000313" key="7">
    <source>
        <dbReference type="EMBL" id="KNE29606.1"/>
    </source>
</evidence>
<dbReference type="Pfam" id="PF00501">
    <property type="entry name" value="AMP-binding"/>
    <property type="match status" value="2"/>
</dbReference>
<dbReference type="Gene3D" id="3.30.559.30">
    <property type="entry name" value="Nonribosomal peptide synthetase, condensation domain"/>
    <property type="match status" value="3"/>
</dbReference>
<dbReference type="Pfam" id="PF00668">
    <property type="entry name" value="Condensation"/>
    <property type="match status" value="3"/>
</dbReference>
<evidence type="ECO:0000259" key="6">
    <source>
        <dbReference type="PROSITE" id="PS50075"/>
    </source>
</evidence>
<dbReference type="GO" id="GO:0005737">
    <property type="term" value="C:cytoplasm"/>
    <property type="evidence" value="ECO:0007669"/>
    <property type="project" value="TreeGrafter"/>
</dbReference>
<keyword evidence="3" id="KW-0596">Phosphopantetheine</keyword>
<name>A0AAW3I9P0_9BURK</name>
<dbReference type="SUPFAM" id="SSF56801">
    <property type="entry name" value="Acetyl-CoA synthetase-like"/>
    <property type="match status" value="2"/>
</dbReference>
<evidence type="ECO:0000313" key="8">
    <source>
        <dbReference type="Proteomes" id="UP000037511"/>
    </source>
</evidence>
<dbReference type="EMBL" id="LGVG01000001">
    <property type="protein sequence ID" value="KNE29606.1"/>
    <property type="molecule type" value="Genomic_DNA"/>
</dbReference>
<dbReference type="CDD" id="cd19531">
    <property type="entry name" value="LCL_NRPS-like"/>
    <property type="match status" value="1"/>
</dbReference>
<dbReference type="InterPro" id="IPR020806">
    <property type="entry name" value="PKS_PP-bd"/>
</dbReference>
<dbReference type="Gene3D" id="1.10.1200.10">
    <property type="entry name" value="ACP-like"/>
    <property type="match status" value="2"/>
</dbReference>
<dbReference type="PROSITE" id="PS00012">
    <property type="entry name" value="PHOSPHOPANTETHEINE"/>
    <property type="match status" value="2"/>
</dbReference>
<dbReference type="FunFam" id="2.30.38.10:FF:000001">
    <property type="entry name" value="Non-ribosomal peptide synthetase PvdI"/>
    <property type="match status" value="1"/>
</dbReference>
<evidence type="ECO:0000256" key="5">
    <source>
        <dbReference type="ARBA" id="ARBA00022737"/>
    </source>
</evidence>
<dbReference type="InterPro" id="IPR010060">
    <property type="entry name" value="NRPS_synth"/>
</dbReference>
<dbReference type="PANTHER" id="PTHR45527:SF1">
    <property type="entry name" value="FATTY ACID SYNTHASE"/>
    <property type="match status" value="1"/>
</dbReference>
<dbReference type="InterPro" id="IPR036736">
    <property type="entry name" value="ACP-like_sf"/>
</dbReference>
<dbReference type="FunFam" id="3.40.50.980:FF:000002">
    <property type="entry name" value="Enterobactin synthetase component F"/>
    <property type="match status" value="2"/>
</dbReference>
<dbReference type="InterPro" id="IPR025110">
    <property type="entry name" value="AMP-bd_C"/>
</dbReference>
<dbReference type="SUPFAM" id="SSF47336">
    <property type="entry name" value="ACP-like"/>
    <property type="match status" value="2"/>
</dbReference>
<evidence type="ECO:0000256" key="2">
    <source>
        <dbReference type="ARBA" id="ARBA00006432"/>
    </source>
</evidence>
<dbReference type="RefSeq" id="WP_050444822.1">
    <property type="nucleotide sequence ID" value="NZ_LGVG01000001.1"/>
</dbReference>
<dbReference type="InterPro" id="IPR023213">
    <property type="entry name" value="CAT-like_dom_sf"/>
</dbReference>
<keyword evidence="4" id="KW-0597">Phosphoprotein</keyword>
<dbReference type="PROSITE" id="PS00455">
    <property type="entry name" value="AMP_BINDING"/>
    <property type="match status" value="2"/>
</dbReference>
<dbReference type="FunFam" id="1.10.1200.10:FF:000005">
    <property type="entry name" value="Nonribosomal peptide synthetase 1"/>
    <property type="match status" value="2"/>
</dbReference>
<dbReference type="InterPro" id="IPR010071">
    <property type="entry name" value="AA_adenyl_dom"/>
</dbReference>
<dbReference type="InterPro" id="IPR006162">
    <property type="entry name" value="Ppantetheine_attach_site"/>
</dbReference>
<evidence type="ECO:0000256" key="4">
    <source>
        <dbReference type="ARBA" id="ARBA00022553"/>
    </source>
</evidence>
<comment type="cofactor">
    <cofactor evidence="1">
        <name>pantetheine 4'-phosphate</name>
        <dbReference type="ChEBI" id="CHEBI:47942"/>
    </cofactor>
</comment>
<proteinExistence type="inferred from homology"/>
<dbReference type="NCBIfam" id="NF003417">
    <property type="entry name" value="PRK04813.1"/>
    <property type="match status" value="2"/>
</dbReference>
<gene>
    <name evidence="7" type="ORF">AFM18_00930</name>
</gene>
<dbReference type="SUPFAM" id="SSF52777">
    <property type="entry name" value="CoA-dependent acyltransferases"/>
    <property type="match status" value="6"/>
</dbReference>
<comment type="similarity">
    <text evidence="2">Belongs to the ATP-dependent AMP-binding enzyme family.</text>
</comment>
<dbReference type="Pfam" id="PF00550">
    <property type="entry name" value="PP-binding"/>
    <property type="match status" value="2"/>
</dbReference>
<dbReference type="Gene3D" id="2.30.38.10">
    <property type="entry name" value="Luciferase, Domain 3"/>
    <property type="match status" value="2"/>
</dbReference>
<dbReference type="Gene3D" id="3.30.559.10">
    <property type="entry name" value="Chloramphenicol acetyltransferase-like domain"/>
    <property type="match status" value="3"/>
</dbReference>
<dbReference type="InterPro" id="IPR020845">
    <property type="entry name" value="AMP-binding_CS"/>
</dbReference>
<dbReference type="InterPro" id="IPR009081">
    <property type="entry name" value="PP-bd_ACP"/>
</dbReference>
<dbReference type="Gene3D" id="3.40.50.980">
    <property type="match status" value="4"/>
</dbReference>
<dbReference type="CDD" id="cd17646">
    <property type="entry name" value="A_NRPS_AB3403-like"/>
    <property type="match status" value="2"/>
</dbReference>
<dbReference type="NCBIfam" id="TIGR01720">
    <property type="entry name" value="NRPS-para261"/>
    <property type="match status" value="1"/>
</dbReference>
<reference evidence="7 8" key="1">
    <citation type="submission" date="2015-07" db="EMBL/GenBank/DDBJ databases">
        <title>Draft genome of Achromobacter spanius.</title>
        <authorList>
            <person name="Wang X."/>
        </authorList>
    </citation>
    <scope>NUCLEOTIDE SEQUENCE [LARGE SCALE GENOMIC DNA]</scope>
    <source>
        <strain evidence="7 8">CGMCC9173</strain>
    </source>
</reference>
<evidence type="ECO:0000256" key="1">
    <source>
        <dbReference type="ARBA" id="ARBA00001957"/>
    </source>
</evidence>
<evidence type="ECO:0000256" key="3">
    <source>
        <dbReference type="ARBA" id="ARBA00022450"/>
    </source>
</evidence>
<dbReference type="InterPro" id="IPR001242">
    <property type="entry name" value="Condensation_dom"/>
</dbReference>
<dbReference type="NCBIfam" id="TIGR01733">
    <property type="entry name" value="AA-adenyl-dom"/>
    <property type="match status" value="2"/>
</dbReference>
<dbReference type="InterPro" id="IPR000873">
    <property type="entry name" value="AMP-dep_synth/lig_dom"/>
</dbReference>
<feature type="domain" description="Carrier" evidence="6">
    <location>
        <begin position="2517"/>
        <end position="2592"/>
    </location>
</feature>
<protein>
    <recommendedName>
        <fullName evidence="6">Carrier domain-containing protein</fullName>
    </recommendedName>
</protein>
<dbReference type="GO" id="GO:0043041">
    <property type="term" value="P:amino acid activation for nonribosomal peptide biosynthetic process"/>
    <property type="evidence" value="ECO:0007669"/>
    <property type="project" value="TreeGrafter"/>
</dbReference>
<keyword evidence="5" id="KW-0677">Repeat</keyword>
<dbReference type="Gene3D" id="3.30.300.30">
    <property type="match status" value="2"/>
</dbReference>
<dbReference type="FunFam" id="3.30.300.30:FF:000010">
    <property type="entry name" value="Enterobactin synthetase component F"/>
    <property type="match status" value="2"/>
</dbReference>
<dbReference type="PANTHER" id="PTHR45527">
    <property type="entry name" value="NONRIBOSOMAL PEPTIDE SYNTHETASE"/>
    <property type="match status" value="1"/>
</dbReference>
<feature type="domain" description="Carrier" evidence="6">
    <location>
        <begin position="1017"/>
        <end position="1091"/>
    </location>
</feature>
<dbReference type="FunFam" id="3.40.50.12780:FF:000012">
    <property type="entry name" value="Non-ribosomal peptide synthetase"/>
    <property type="match status" value="2"/>
</dbReference>
<dbReference type="GO" id="GO:0003824">
    <property type="term" value="F:catalytic activity"/>
    <property type="evidence" value="ECO:0007669"/>
    <property type="project" value="InterPro"/>
</dbReference>
<dbReference type="FunFam" id="3.40.50.980:FF:000001">
    <property type="entry name" value="Non-ribosomal peptide synthetase"/>
    <property type="match status" value="2"/>
</dbReference>
<dbReference type="CDD" id="cd19543">
    <property type="entry name" value="DCL_NRPS"/>
    <property type="match status" value="1"/>
</dbReference>
<comment type="caution">
    <text evidence="7">The sequence shown here is derived from an EMBL/GenBank/DDBJ whole genome shotgun (WGS) entry which is preliminary data.</text>
</comment>
<dbReference type="GO" id="GO:0044550">
    <property type="term" value="P:secondary metabolite biosynthetic process"/>
    <property type="evidence" value="ECO:0007669"/>
    <property type="project" value="UniProtKB-ARBA"/>
</dbReference>
<dbReference type="PROSITE" id="PS50075">
    <property type="entry name" value="CARRIER"/>
    <property type="match status" value="2"/>
</dbReference>
<dbReference type="CDD" id="cd19534">
    <property type="entry name" value="E_NRPS"/>
    <property type="match status" value="1"/>
</dbReference>
<organism evidence="7 8">
    <name type="scientific">Achromobacter spanius</name>
    <dbReference type="NCBI Taxonomy" id="217203"/>
    <lineage>
        <taxon>Bacteria</taxon>
        <taxon>Pseudomonadati</taxon>
        <taxon>Pseudomonadota</taxon>
        <taxon>Betaproteobacteria</taxon>
        <taxon>Burkholderiales</taxon>
        <taxon>Alcaligenaceae</taxon>
        <taxon>Achromobacter</taxon>
    </lineage>
</organism>
<accession>A0AAW3I9P0</accession>